<keyword evidence="1" id="KW-0472">Membrane</keyword>
<feature type="transmembrane region" description="Helical" evidence="1">
    <location>
        <begin position="12"/>
        <end position="33"/>
    </location>
</feature>
<reference evidence="3" key="1">
    <citation type="journal article" date="2019" name="Int. J. Syst. Evol. Microbiol.">
        <title>The Global Catalogue of Microorganisms (GCM) 10K type strain sequencing project: providing services to taxonomists for standard genome sequencing and annotation.</title>
        <authorList>
            <consortium name="The Broad Institute Genomics Platform"/>
            <consortium name="The Broad Institute Genome Sequencing Center for Infectious Disease"/>
            <person name="Wu L."/>
            <person name="Ma J."/>
        </authorList>
    </citation>
    <scope>NUCLEOTIDE SEQUENCE [LARGE SCALE GENOMIC DNA]</scope>
    <source>
        <strain evidence="3">JCM 9371</strain>
    </source>
</reference>
<protein>
    <submittedName>
        <fullName evidence="2">DUF998 domain-containing protein</fullName>
    </submittedName>
</protein>
<feature type="transmembrane region" description="Helical" evidence="1">
    <location>
        <begin position="140"/>
        <end position="160"/>
    </location>
</feature>
<feature type="transmembrane region" description="Helical" evidence="1">
    <location>
        <begin position="172"/>
        <end position="193"/>
    </location>
</feature>
<feature type="transmembrane region" description="Helical" evidence="1">
    <location>
        <begin position="199"/>
        <end position="220"/>
    </location>
</feature>
<keyword evidence="1" id="KW-1133">Transmembrane helix</keyword>
<evidence type="ECO:0000313" key="3">
    <source>
        <dbReference type="Proteomes" id="UP001597063"/>
    </source>
</evidence>
<gene>
    <name evidence="2" type="ORF">ACFQZM_45575</name>
</gene>
<dbReference type="RefSeq" id="WP_242618985.1">
    <property type="nucleotide sequence ID" value="NZ_CAACUY010000011.1"/>
</dbReference>
<sequence>MDLDRVDAGPGVVPAWVVVLAAVAAVSYATFFLEHLLSPDLDVVNGYVSELSAVDQPFHNVYSGGDLITGVLSIIVAAGTLRRLRRRPLATAGWTFLGLFGVCAIGDATFPLDCAPSLETWCALRERSEQVSFSHEFHSVTSSAVIVCGVVALFTLSMAARRYGWWPALARWGWPLALAESVFALGTLLAMYLGRWLGIIQRIQIGILCLGLLTIAWALYADRRNAGRTGPGLPPVREKTPL</sequence>
<evidence type="ECO:0000256" key="1">
    <source>
        <dbReference type="SAM" id="Phobius"/>
    </source>
</evidence>
<proteinExistence type="predicted"/>
<dbReference type="Pfam" id="PF06197">
    <property type="entry name" value="DUF998"/>
    <property type="match status" value="1"/>
</dbReference>
<keyword evidence="3" id="KW-1185">Reference proteome</keyword>
<keyword evidence="1" id="KW-0812">Transmembrane</keyword>
<accession>A0ABW2Y0B6</accession>
<dbReference type="EMBL" id="JBHTGP010000033">
    <property type="protein sequence ID" value="MFD0691829.1"/>
    <property type="molecule type" value="Genomic_DNA"/>
</dbReference>
<name>A0ABW2Y0B6_9ACTN</name>
<dbReference type="Proteomes" id="UP001597063">
    <property type="component" value="Unassembled WGS sequence"/>
</dbReference>
<evidence type="ECO:0000313" key="2">
    <source>
        <dbReference type="EMBL" id="MFD0691829.1"/>
    </source>
</evidence>
<organism evidence="2 3">
    <name type="scientific">Actinomadura fibrosa</name>
    <dbReference type="NCBI Taxonomy" id="111802"/>
    <lineage>
        <taxon>Bacteria</taxon>
        <taxon>Bacillati</taxon>
        <taxon>Actinomycetota</taxon>
        <taxon>Actinomycetes</taxon>
        <taxon>Streptosporangiales</taxon>
        <taxon>Thermomonosporaceae</taxon>
        <taxon>Actinomadura</taxon>
    </lineage>
</organism>
<dbReference type="InterPro" id="IPR009339">
    <property type="entry name" value="DUF998"/>
</dbReference>
<feature type="transmembrane region" description="Helical" evidence="1">
    <location>
        <begin position="61"/>
        <end position="81"/>
    </location>
</feature>
<comment type="caution">
    <text evidence="2">The sequence shown here is derived from an EMBL/GenBank/DDBJ whole genome shotgun (WGS) entry which is preliminary data.</text>
</comment>
<feature type="transmembrane region" description="Helical" evidence="1">
    <location>
        <begin position="93"/>
        <end position="112"/>
    </location>
</feature>